<sequence>MRSHPKIDKKRFLDLTRILCILQKKSYIEKL</sequence>
<organism evidence="1 2">
    <name type="scientific">Trichomalopsis sarcophagae</name>
    <dbReference type="NCBI Taxonomy" id="543379"/>
    <lineage>
        <taxon>Eukaryota</taxon>
        <taxon>Metazoa</taxon>
        <taxon>Ecdysozoa</taxon>
        <taxon>Arthropoda</taxon>
        <taxon>Hexapoda</taxon>
        <taxon>Insecta</taxon>
        <taxon>Pterygota</taxon>
        <taxon>Neoptera</taxon>
        <taxon>Endopterygota</taxon>
        <taxon>Hymenoptera</taxon>
        <taxon>Apocrita</taxon>
        <taxon>Proctotrupomorpha</taxon>
        <taxon>Chalcidoidea</taxon>
        <taxon>Pteromalidae</taxon>
        <taxon>Pteromalinae</taxon>
        <taxon>Trichomalopsis</taxon>
    </lineage>
</organism>
<reference evidence="1 2" key="1">
    <citation type="journal article" date="2017" name="Curr. Biol.">
        <title>The Evolution of Venom by Co-option of Single-Copy Genes.</title>
        <authorList>
            <person name="Martinson E.O."/>
            <person name="Mrinalini"/>
            <person name="Kelkar Y.D."/>
            <person name="Chang C.H."/>
            <person name="Werren J.H."/>
        </authorList>
    </citation>
    <scope>NUCLEOTIDE SEQUENCE [LARGE SCALE GENOMIC DNA]</scope>
    <source>
        <strain evidence="1 2">Alberta</strain>
        <tissue evidence="1">Whole body</tissue>
    </source>
</reference>
<name>A0A232F5L1_9HYME</name>
<keyword evidence="2" id="KW-1185">Reference proteome</keyword>
<comment type="caution">
    <text evidence="1">The sequence shown here is derived from an EMBL/GenBank/DDBJ whole genome shotgun (WGS) entry which is preliminary data.</text>
</comment>
<gene>
    <name evidence="1" type="ORF">TSAR_011164</name>
</gene>
<accession>A0A232F5L1</accession>
<protein>
    <submittedName>
        <fullName evidence="1">Uncharacterized protein</fullName>
    </submittedName>
</protein>
<proteinExistence type="predicted"/>
<evidence type="ECO:0000313" key="2">
    <source>
        <dbReference type="Proteomes" id="UP000215335"/>
    </source>
</evidence>
<dbReference type="Proteomes" id="UP000215335">
    <property type="component" value="Unassembled WGS sequence"/>
</dbReference>
<evidence type="ECO:0000313" key="1">
    <source>
        <dbReference type="EMBL" id="OXU26094.1"/>
    </source>
</evidence>
<dbReference type="EMBL" id="NNAY01000880">
    <property type="protein sequence ID" value="OXU26094.1"/>
    <property type="molecule type" value="Genomic_DNA"/>
</dbReference>
<dbReference type="AlphaFoldDB" id="A0A232F5L1"/>